<feature type="non-terminal residue" evidence="2">
    <location>
        <position position="59"/>
    </location>
</feature>
<feature type="region of interest" description="Disordered" evidence="1">
    <location>
        <begin position="1"/>
        <end position="59"/>
    </location>
</feature>
<comment type="caution">
    <text evidence="2">The sequence shown here is derived from an EMBL/GenBank/DDBJ whole genome shotgun (WGS) entry which is preliminary data.</text>
</comment>
<sequence length="59" mass="6835">MVEKTEEGEEVHPHEEQGIEPKRRETSEEIKTGMESGEKEEDVYSEEGREKLEEDSEVA</sequence>
<reference evidence="2" key="1">
    <citation type="journal article" date="2014" name="Front. Microbiol.">
        <title>High frequency of phylogenetically diverse reductive dehalogenase-homologous genes in deep subseafloor sedimentary metagenomes.</title>
        <authorList>
            <person name="Kawai M."/>
            <person name="Futagami T."/>
            <person name="Toyoda A."/>
            <person name="Takaki Y."/>
            <person name="Nishi S."/>
            <person name="Hori S."/>
            <person name="Arai W."/>
            <person name="Tsubouchi T."/>
            <person name="Morono Y."/>
            <person name="Uchiyama I."/>
            <person name="Ito T."/>
            <person name="Fujiyama A."/>
            <person name="Inagaki F."/>
            <person name="Takami H."/>
        </authorList>
    </citation>
    <scope>NUCLEOTIDE SEQUENCE</scope>
    <source>
        <strain evidence="2">Expedition CK06-06</strain>
    </source>
</reference>
<accession>X0WQU5</accession>
<name>X0WQU5_9ZZZZ</name>
<organism evidence="2">
    <name type="scientific">marine sediment metagenome</name>
    <dbReference type="NCBI Taxonomy" id="412755"/>
    <lineage>
        <taxon>unclassified sequences</taxon>
        <taxon>metagenomes</taxon>
        <taxon>ecological metagenomes</taxon>
    </lineage>
</organism>
<proteinExistence type="predicted"/>
<evidence type="ECO:0000256" key="1">
    <source>
        <dbReference type="SAM" id="MobiDB-lite"/>
    </source>
</evidence>
<dbReference type="AlphaFoldDB" id="X0WQU5"/>
<gene>
    <name evidence="2" type="ORF">S01H1_55698</name>
</gene>
<evidence type="ECO:0000313" key="2">
    <source>
        <dbReference type="EMBL" id="GAG26903.1"/>
    </source>
</evidence>
<protein>
    <submittedName>
        <fullName evidence="2">Uncharacterized protein</fullName>
    </submittedName>
</protein>
<dbReference type="EMBL" id="BARS01036217">
    <property type="protein sequence ID" value="GAG26903.1"/>
    <property type="molecule type" value="Genomic_DNA"/>
</dbReference>
<feature type="compositionally biased region" description="Basic and acidic residues" evidence="1">
    <location>
        <begin position="1"/>
        <end position="32"/>
    </location>
</feature>